<feature type="compositionally biased region" description="Polar residues" evidence="5">
    <location>
        <begin position="1149"/>
        <end position="1158"/>
    </location>
</feature>
<evidence type="ECO:0000256" key="5">
    <source>
        <dbReference type="SAM" id="MobiDB-lite"/>
    </source>
</evidence>
<dbReference type="GeneID" id="92210409"/>
<dbReference type="Proteomes" id="UP001497383">
    <property type="component" value="Chromosome 6"/>
</dbReference>
<dbReference type="PANTHER" id="PTHR16092:SF14">
    <property type="entry name" value="EXOCYST COMPLEX COMPONENT 1 ISOFORM X1"/>
    <property type="match status" value="1"/>
</dbReference>
<keyword evidence="8" id="KW-1185">Reference proteome</keyword>
<feature type="compositionally biased region" description="Acidic residues" evidence="5">
    <location>
        <begin position="628"/>
        <end position="637"/>
    </location>
</feature>
<dbReference type="Pfam" id="PF20654">
    <property type="entry name" value="Sec3_C-term"/>
    <property type="match status" value="1"/>
</dbReference>
<keyword evidence="2" id="KW-0813">Transport</keyword>
<name>A0ABP0ZSA9_9ASCO</name>
<feature type="compositionally biased region" description="Polar residues" evidence="5">
    <location>
        <begin position="319"/>
        <end position="347"/>
    </location>
</feature>
<feature type="compositionally biased region" description="Polar residues" evidence="5">
    <location>
        <begin position="821"/>
        <end position="830"/>
    </location>
</feature>
<feature type="compositionally biased region" description="Low complexity" evidence="5">
    <location>
        <begin position="25"/>
        <end position="59"/>
    </location>
</feature>
<feature type="compositionally biased region" description="Polar residues" evidence="5">
    <location>
        <begin position="384"/>
        <end position="415"/>
    </location>
</feature>
<dbReference type="Pfam" id="PF09763">
    <property type="entry name" value="Sec3_CC"/>
    <property type="match status" value="1"/>
</dbReference>
<feature type="domain" description="Exocyst complex component Sec3 PIP2-binding N-terminal" evidence="6">
    <location>
        <begin position="159"/>
        <end position="245"/>
    </location>
</feature>
<evidence type="ECO:0000256" key="4">
    <source>
        <dbReference type="ARBA" id="ARBA00023054"/>
    </source>
</evidence>
<dbReference type="InterPro" id="IPR028258">
    <property type="entry name" value="Sec3-PIP2_bind"/>
</dbReference>
<evidence type="ECO:0000313" key="7">
    <source>
        <dbReference type="EMBL" id="CAK9441344.1"/>
    </source>
</evidence>
<feature type="region of interest" description="Disordered" evidence="5">
    <location>
        <begin position="378"/>
        <end position="698"/>
    </location>
</feature>
<dbReference type="EMBL" id="OZ022410">
    <property type="protein sequence ID" value="CAK9441344.1"/>
    <property type="molecule type" value="Genomic_DNA"/>
</dbReference>
<dbReference type="PANTHER" id="PTHR16092">
    <property type="entry name" value="SEC3/SYNTAXIN-RELATED"/>
    <property type="match status" value="1"/>
</dbReference>
<sequence>MFKSPLRTKSKSSQEKEAEPTARHPYYSRSSPVPPSSQQIQSQQVPGQQQQSPYGSVGQFESTKSQLPPINTTSPARQTLSSAGQFRPMSPASPSVGSGQSNSEQERKRATDKIINDCYSKTIQVGEHKVHDTAYIAHIGILEYTHSTSAPPRNEAEAASFKQRILVLCKKNSGKVMLQKGKFSEDRHLYQIGRDWDLAELSTIKRVGSDGMILKLNKDYYWRTEEEDSRVWKFCRYVCQEYGSYMGRYPNLEGFSLDDFMISGPPKSPAPISLARFPPKSPTVAGNFPPPRTAQPSSPTPPSEHKSKSLKQKIMQKPSLFSSDKSPKKTGSPTLTPASSSTQTTPNTHKKTSSAGSLYKNMDFTVNGQLPKKAMKVISRDKPTNVSSNPLELTNPTSGMAQANQFQGSKQSTPSVHRESPHSQNARRSVENPAGSRASADSLLTASSEKGKRPQSKLRGNEDARSLASNESHSFIFGLSDPKENNQNQEKLQQQQQQQDKKAELPGSYRSMIPMETLDERTKTADTAPQNRMDPIALKTRTSTKPSYKSMLPAEKSEPQGLDTGRGVGGGSRDQNFFKSGYQVQDATAATGGGGATPKSPEEAIQEFGESLNPPRKMAASARSPDFGIEEITDESDTEQKPKPPQQQPQPQRMNTNKRLSNSIRELRPIITNESQELRSHVRSGSNLSNPYATNQNEGTMINESSRYDDVTLRNQEPSTNAKKREAGLNIYTTETQAFLGESTTLDDQNKIDSHMRELENLLDSHIMGAANNLFEEEPQDKLQRANDFAEATSKASSGSKIDLNHVGPEQKPPSIRRGSTKASIPTTVDSIKLQDSRGHDDHNTERGLNIRRKSEKAVAYTDSVPAQPAKQVIKPVLTVEPDPETEEFLKELGWSAKMDSETFLKSLIKELGKTKRETVNKLVSVDLTSTLANDVEVASGEIENVLHTFQRMDVRLKTLRHEVGVIDEDSKGLQLKFVNKKLLYNSLNGAMSQLSINGSHLQEIVEFRDFDRLDQIGELEVKLLSLYSALMTTRTDQNQTNADGDLGSLRALQQHRSQYEKANQRFVRHFCLFILNEFERIANQLNQDVDNFSLSTFIGAIGRLLTYSGITYYVREIDALELSDINQRFNETFAKVLQNMLMAQVRNMKSQKSSAYSTPKPDHPERFSPSLSRSKRSSLSPRFASAFEELDDEDDIIPLRKGRSTRFGRKPTGRFGDASNENDYETKKKARLDALKQQMMGQKSSHDIEDSKAVVALIEESKIIIMFLQFFMITFFHYEVSDFVFAEYLQNNPFSERRKMTNISKSNIADIINANGNNLTISNDVINNLNMVLGSYIGDFSKNIHPTELNKPVILWQLEQMTKSVQETYLNHEYLLYNFLKKVSDQYQAQWKKYVGEQIEAVNDSIIGTRAGVLPAVKKVSFLLLITETSFDNRDVRGSATRSMIDQAYDRISDSLVHLFSREDPLMKGRSMDGQEREFREVSTVENIFYILQQASELTSTNSTAAKKLTDKLTQVFKKNERSYFQHQLGPSFGPLVDFIESHKDEQQGSKGHKSKKHAKQLLSRYSEHDIKTQVGHIHARLEQHFTKTRESDAMFTKDLMDRLWLDLETVFIDYFTRLGKVLRYSYDRDLEYNVGRQDIHHIFKSVRDS</sequence>
<evidence type="ECO:0000256" key="2">
    <source>
        <dbReference type="ARBA" id="ARBA00022448"/>
    </source>
</evidence>
<feature type="compositionally biased region" description="Polar residues" evidence="5">
    <location>
        <begin position="60"/>
        <end position="84"/>
    </location>
</feature>
<organism evidence="7 8">
    <name type="scientific">Lodderomyces beijingensis</name>
    <dbReference type="NCBI Taxonomy" id="1775926"/>
    <lineage>
        <taxon>Eukaryota</taxon>
        <taxon>Fungi</taxon>
        <taxon>Dikarya</taxon>
        <taxon>Ascomycota</taxon>
        <taxon>Saccharomycotina</taxon>
        <taxon>Pichiomycetes</taxon>
        <taxon>Debaryomycetaceae</taxon>
        <taxon>Candida/Lodderomyces clade</taxon>
        <taxon>Lodderomyces</taxon>
    </lineage>
</organism>
<feature type="compositionally biased region" description="Basic and acidic residues" evidence="5">
    <location>
        <begin position="833"/>
        <end position="846"/>
    </location>
</feature>
<comment type="similarity">
    <text evidence="1">Belongs to the SEC3 family.</text>
</comment>
<feature type="region of interest" description="Disordered" evidence="5">
    <location>
        <begin position="1"/>
        <end position="109"/>
    </location>
</feature>
<keyword evidence="3" id="KW-0268">Exocytosis</keyword>
<proteinExistence type="inferred from homology"/>
<dbReference type="SMART" id="SM01313">
    <property type="entry name" value="Sec3-PIP2_bind"/>
    <property type="match status" value="1"/>
</dbReference>
<dbReference type="Gene3D" id="2.30.29.90">
    <property type="match status" value="1"/>
</dbReference>
<evidence type="ECO:0000313" key="8">
    <source>
        <dbReference type="Proteomes" id="UP001497383"/>
    </source>
</evidence>
<feature type="compositionally biased region" description="Pro residues" evidence="5">
    <location>
        <begin position="288"/>
        <end position="302"/>
    </location>
</feature>
<evidence type="ECO:0000259" key="6">
    <source>
        <dbReference type="SMART" id="SM01313"/>
    </source>
</evidence>
<keyword evidence="4" id="KW-0175">Coiled coil</keyword>
<feature type="region of interest" description="Disordered" evidence="5">
    <location>
        <begin position="271"/>
        <end position="356"/>
    </location>
</feature>
<evidence type="ECO:0000256" key="1">
    <source>
        <dbReference type="ARBA" id="ARBA00006518"/>
    </source>
</evidence>
<feature type="region of interest" description="Disordered" evidence="5">
    <location>
        <begin position="790"/>
        <end position="849"/>
    </location>
</feature>
<feature type="compositionally biased region" description="Low complexity" evidence="5">
    <location>
        <begin position="485"/>
        <end position="498"/>
    </location>
</feature>
<dbReference type="Pfam" id="PF15277">
    <property type="entry name" value="Sec3-PIP2_bind"/>
    <property type="match status" value="1"/>
</dbReference>
<evidence type="ECO:0000256" key="3">
    <source>
        <dbReference type="ARBA" id="ARBA00022483"/>
    </source>
</evidence>
<dbReference type="InterPro" id="IPR048628">
    <property type="entry name" value="Sec3_C"/>
</dbReference>
<feature type="compositionally biased region" description="Low complexity" evidence="5">
    <location>
        <begin position="1168"/>
        <end position="1177"/>
    </location>
</feature>
<feature type="compositionally biased region" description="Polar residues" evidence="5">
    <location>
        <begin position="653"/>
        <end position="664"/>
    </location>
</feature>
<feature type="compositionally biased region" description="Polar residues" evidence="5">
    <location>
        <begin position="573"/>
        <end position="586"/>
    </location>
</feature>
<feature type="compositionally biased region" description="Basic residues" evidence="5">
    <location>
        <begin position="1"/>
        <end position="10"/>
    </location>
</feature>
<feature type="region of interest" description="Disordered" evidence="5">
    <location>
        <begin position="1149"/>
        <end position="1177"/>
    </location>
</feature>
<accession>A0ABP0ZSA9</accession>
<feature type="compositionally biased region" description="Basic and acidic residues" evidence="5">
    <location>
        <begin position="12"/>
        <end position="22"/>
    </location>
</feature>
<dbReference type="RefSeq" id="XP_066832151.1">
    <property type="nucleotide sequence ID" value="XM_066975521.1"/>
</dbReference>
<feature type="compositionally biased region" description="Polar residues" evidence="5">
    <location>
        <begin position="92"/>
        <end position="103"/>
    </location>
</feature>
<gene>
    <name evidence="7" type="ORF">LODBEIA_P52130</name>
</gene>
<protein>
    <recommendedName>
        <fullName evidence="6">Exocyst complex component Sec3 PIP2-binding N-terminal domain-containing protein</fullName>
    </recommendedName>
</protein>
<feature type="compositionally biased region" description="Polar residues" evidence="5">
    <location>
        <begin position="683"/>
        <end position="698"/>
    </location>
</feature>
<dbReference type="InterPro" id="IPR019160">
    <property type="entry name" value="Sec3_CC"/>
</dbReference>
<reference evidence="7 8" key="1">
    <citation type="submission" date="2024-03" db="EMBL/GenBank/DDBJ databases">
        <authorList>
            <person name="Brejova B."/>
        </authorList>
    </citation>
    <scope>NUCLEOTIDE SEQUENCE [LARGE SCALE GENOMIC DNA]</scope>
    <source>
        <strain evidence="7 8">CBS 14171</strain>
    </source>
</reference>